<comment type="caution">
    <text evidence="5">The sequence shown here is derived from an EMBL/GenBank/DDBJ whole genome shotgun (WGS) entry which is preliminary data.</text>
</comment>
<dbReference type="PROSITE" id="PS00636">
    <property type="entry name" value="DNAJ_1"/>
    <property type="match status" value="1"/>
</dbReference>
<dbReference type="GO" id="GO:0051082">
    <property type="term" value="F:unfolded protein binding"/>
    <property type="evidence" value="ECO:0007669"/>
    <property type="project" value="InterPro"/>
</dbReference>
<dbReference type="STRING" id="28087.Lsai_1373"/>
<dbReference type="InterPro" id="IPR018253">
    <property type="entry name" value="DnaJ_domain_CS"/>
</dbReference>
<dbReference type="SUPFAM" id="SSF46565">
    <property type="entry name" value="Chaperone J-domain"/>
    <property type="match status" value="1"/>
</dbReference>
<evidence type="ECO:0000256" key="2">
    <source>
        <dbReference type="ARBA" id="ARBA00023125"/>
    </source>
</evidence>
<name>A0A0W0YQ38_9GAMM</name>
<dbReference type="PATRIC" id="fig|28087.4.peg.1478"/>
<dbReference type="Gene3D" id="1.10.287.110">
    <property type="entry name" value="DnaJ domain"/>
    <property type="match status" value="1"/>
</dbReference>
<dbReference type="Pfam" id="PF00226">
    <property type="entry name" value="DnaJ"/>
    <property type="match status" value="1"/>
</dbReference>
<dbReference type="Proteomes" id="UP000054621">
    <property type="component" value="Unassembled WGS sequence"/>
</dbReference>
<evidence type="ECO:0000256" key="1">
    <source>
        <dbReference type="ARBA" id="ARBA00022490"/>
    </source>
</evidence>
<dbReference type="AlphaFoldDB" id="A0A0W0YQ38"/>
<sequence>MDKDYYKIMGVNEDASDKDIKMAYRRLARKYHPDISKEPDAEERFKEMGEAYEVLKDPTKRAEYDKFRKNKDFNQHAQYTHWRPEETDQYYSTHINEDLFESLFGHSRYRQQPRAGQDYHGKINISLEEAFTGTVKNIQLPTAHDSQRNMQSLKVKIPAGVKSGQQIRLAGQGAPGVDGGPNGDLYLSVYVEKHSLFDVIDSDIYLTLPITPWEAALGTTVVVPTLGGKIDLKIPSGSQGGQKLRLKNRGLPGATPGHQYILLKIITPPATNEAATELYKKMAEVMPFNPREKMGV</sequence>
<dbReference type="GO" id="GO:0003677">
    <property type="term" value="F:DNA binding"/>
    <property type="evidence" value="ECO:0007669"/>
    <property type="project" value="UniProtKB-KW"/>
</dbReference>
<keyword evidence="1" id="KW-0963">Cytoplasm</keyword>
<dbReference type="CDD" id="cd10747">
    <property type="entry name" value="DnaJ_C"/>
    <property type="match status" value="1"/>
</dbReference>
<dbReference type="FunFam" id="2.60.260.20:FF:000013">
    <property type="entry name" value="DnaJ subfamily B member 11"/>
    <property type="match status" value="1"/>
</dbReference>
<proteinExistence type="predicted"/>
<evidence type="ECO:0000313" key="5">
    <source>
        <dbReference type="EMBL" id="KTD58766.1"/>
    </source>
</evidence>
<protein>
    <submittedName>
        <fullName evidence="5">DNA-binding protein DnaJ</fullName>
    </submittedName>
</protein>
<dbReference type="PANTHER" id="PTHR43096:SF52">
    <property type="entry name" value="DNAJ HOMOLOG 1, MITOCHONDRIAL-RELATED"/>
    <property type="match status" value="1"/>
</dbReference>
<dbReference type="PRINTS" id="PR00625">
    <property type="entry name" value="JDOMAIN"/>
</dbReference>
<evidence type="ECO:0000259" key="4">
    <source>
        <dbReference type="PROSITE" id="PS50076"/>
    </source>
</evidence>
<dbReference type="CDD" id="cd06257">
    <property type="entry name" value="DnaJ"/>
    <property type="match status" value="1"/>
</dbReference>
<dbReference type="InterPro" id="IPR001623">
    <property type="entry name" value="DnaJ_domain"/>
</dbReference>
<dbReference type="Gene3D" id="2.60.260.20">
    <property type="entry name" value="Urease metallochaperone UreE, N-terminal domain"/>
    <property type="match status" value="2"/>
</dbReference>
<dbReference type="EMBL" id="LNYV01000013">
    <property type="protein sequence ID" value="KTD58766.1"/>
    <property type="molecule type" value="Genomic_DNA"/>
</dbReference>
<gene>
    <name evidence="5" type="primary">cbpA</name>
    <name evidence="5" type="ORF">Lsai_1373</name>
</gene>
<dbReference type="SMART" id="SM00271">
    <property type="entry name" value="DnaJ"/>
    <property type="match status" value="1"/>
</dbReference>
<dbReference type="InterPro" id="IPR036869">
    <property type="entry name" value="J_dom_sf"/>
</dbReference>
<reference evidence="5 6" key="1">
    <citation type="submission" date="2015-11" db="EMBL/GenBank/DDBJ databases">
        <title>Genomic analysis of 38 Legionella species identifies large and diverse effector repertoires.</title>
        <authorList>
            <person name="Burstein D."/>
            <person name="Amaro F."/>
            <person name="Zusman T."/>
            <person name="Lifshitz Z."/>
            <person name="Cohen O."/>
            <person name="Gilbert J.A."/>
            <person name="Pupko T."/>
            <person name="Shuman H.A."/>
            <person name="Segal G."/>
        </authorList>
    </citation>
    <scope>NUCLEOTIDE SEQUENCE [LARGE SCALE GENOMIC DNA]</scope>
    <source>
        <strain evidence="5 6">Mt.St.Helens-4</strain>
    </source>
</reference>
<keyword evidence="3" id="KW-0143">Chaperone</keyword>
<dbReference type="PROSITE" id="PS50076">
    <property type="entry name" value="DNAJ_2"/>
    <property type="match status" value="1"/>
</dbReference>
<evidence type="ECO:0000256" key="3">
    <source>
        <dbReference type="ARBA" id="ARBA00023186"/>
    </source>
</evidence>
<dbReference type="InterPro" id="IPR008971">
    <property type="entry name" value="HSP40/DnaJ_pept-bd"/>
</dbReference>
<dbReference type="OrthoDB" id="9779889at2"/>
<dbReference type="RefSeq" id="WP_027271202.1">
    <property type="nucleotide sequence ID" value="NZ_CAAAJE010000015.1"/>
</dbReference>
<dbReference type="eggNOG" id="COG0484">
    <property type="taxonomic scope" value="Bacteria"/>
</dbReference>
<feature type="domain" description="J" evidence="4">
    <location>
        <begin position="4"/>
        <end position="68"/>
    </location>
</feature>
<dbReference type="PANTHER" id="PTHR43096">
    <property type="entry name" value="DNAJ HOMOLOG 1, MITOCHONDRIAL-RELATED"/>
    <property type="match status" value="1"/>
</dbReference>
<dbReference type="GO" id="GO:0005737">
    <property type="term" value="C:cytoplasm"/>
    <property type="evidence" value="ECO:0007669"/>
    <property type="project" value="TreeGrafter"/>
</dbReference>
<organism evidence="5 6">
    <name type="scientific">Legionella sainthelensi</name>
    <dbReference type="NCBI Taxonomy" id="28087"/>
    <lineage>
        <taxon>Bacteria</taxon>
        <taxon>Pseudomonadati</taxon>
        <taxon>Pseudomonadota</taxon>
        <taxon>Gammaproteobacteria</taxon>
        <taxon>Legionellales</taxon>
        <taxon>Legionellaceae</taxon>
        <taxon>Legionella</taxon>
    </lineage>
</organism>
<dbReference type="FunFam" id="2.60.260.20:FF:000008">
    <property type="entry name" value="Curved DNA-binding protein"/>
    <property type="match status" value="1"/>
</dbReference>
<dbReference type="GO" id="GO:0042026">
    <property type="term" value="P:protein refolding"/>
    <property type="evidence" value="ECO:0007669"/>
    <property type="project" value="TreeGrafter"/>
</dbReference>
<dbReference type="InterPro" id="IPR002939">
    <property type="entry name" value="DnaJ_C"/>
</dbReference>
<keyword evidence="2 5" id="KW-0238">DNA-binding</keyword>
<accession>A0A0W0YQ38</accession>
<dbReference type="Pfam" id="PF01556">
    <property type="entry name" value="DnaJ_C"/>
    <property type="match status" value="1"/>
</dbReference>
<evidence type="ECO:0000313" key="6">
    <source>
        <dbReference type="Proteomes" id="UP000054621"/>
    </source>
</evidence>
<dbReference type="SUPFAM" id="SSF49493">
    <property type="entry name" value="HSP40/DnaJ peptide-binding domain"/>
    <property type="match status" value="2"/>
</dbReference>